<name>A0A2T1KJX8_9GAMM</name>
<keyword evidence="2" id="KW-1133">Transmembrane helix</keyword>
<organism evidence="5 6">
    <name type="scientific">Marinobacter halophilus</name>
    <dbReference type="NCBI Taxonomy" id="1323740"/>
    <lineage>
        <taxon>Bacteria</taxon>
        <taxon>Pseudomonadati</taxon>
        <taxon>Pseudomonadota</taxon>
        <taxon>Gammaproteobacteria</taxon>
        <taxon>Pseudomonadales</taxon>
        <taxon>Marinobacteraceae</taxon>
        <taxon>Marinobacter</taxon>
    </lineage>
</organism>
<comment type="caution">
    <text evidence="5">The sequence shown here is derived from an EMBL/GenBank/DDBJ whole genome shotgun (WGS) entry which is preliminary data.</text>
</comment>
<dbReference type="Gene3D" id="3.20.20.450">
    <property type="entry name" value="EAL domain"/>
    <property type="match status" value="1"/>
</dbReference>
<evidence type="ECO:0000256" key="2">
    <source>
        <dbReference type="SAM" id="Phobius"/>
    </source>
</evidence>
<dbReference type="CDD" id="cd01948">
    <property type="entry name" value="EAL"/>
    <property type="match status" value="1"/>
</dbReference>
<evidence type="ECO:0000259" key="4">
    <source>
        <dbReference type="PROSITE" id="PS50887"/>
    </source>
</evidence>
<dbReference type="PROSITE" id="PS50883">
    <property type="entry name" value="EAL"/>
    <property type="match status" value="1"/>
</dbReference>
<gene>
    <name evidence="5" type="ORF">C7H08_00390</name>
</gene>
<sequence>MPFNLASTLSAFRVATFLLASLTVVFVWAPFQQSAHWGNQTALWRNIMITLLVTGILMWLLRALRQHQMMLQALLLSEQEQKRRIERLENEHASSRRAAAIDHLSGLYNRREFLDVAAEVLTKQRWHRRLGALLFIDLDRFKSINDSLGHHVGDLLLQAVAGRIQRMLAPGDLAARFGGDEFVVLLAGTRTENDIEQWSAGLASHLSTPYELNGKELNSTPSIGIAICPRDGQNLEELLRCADAAMYSAKKSGRGQHRFFDKSLNRKDVEAFHLEQSFSDALRNREFVLHYQPQVCLETMNIIGFEALVRWKHPEFGTLYPDRFITIAENCGFVIPLGLEVLRLACAQFAQWKAEGLPVTPIAVNVSPIQLTEPEFCWQVMALIDEFGLSPDQLELEITETAMLDASAVESLHCLKAEGIKLSLDDFGTGYSGFAHLESVPVDKLKIDRSLIAKISNSHDDSPIVSSTIILAKRMNLKVVAEGVETREQLVHLKVAGCDIAQGYHLSRPISADQVPEFVRTFNRREAVVLAG</sequence>
<reference evidence="5 6" key="1">
    <citation type="submission" date="2018-03" db="EMBL/GenBank/DDBJ databases">
        <title>Marinobacter brunus sp. nov., a marine bacterium of Gamma-proteobacteria isolated from the surface seawater of the South China Sea.</title>
        <authorList>
            <person name="Cheng H."/>
            <person name="Wu Y.-H."/>
            <person name="Xamxidin M."/>
            <person name="Xu X.-W."/>
        </authorList>
    </citation>
    <scope>NUCLEOTIDE SEQUENCE [LARGE SCALE GENOMIC DNA]</scope>
    <source>
        <strain evidence="5 6">JCM 30472</strain>
    </source>
</reference>
<dbReference type="InterPro" id="IPR052155">
    <property type="entry name" value="Biofilm_reg_signaling"/>
</dbReference>
<protein>
    <submittedName>
        <fullName evidence="5">Bifunctional diguanylate cyclase/phosphodiesterase</fullName>
    </submittedName>
</protein>
<dbReference type="SMART" id="SM00267">
    <property type="entry name" value="GGDEF"/>
    <property type="match status" value="1"/>
</dbReference>
<feature type="domain" description="GGDEF" evidence="4">
    <location>
        <begin position="129"/>
        <end position="262"/>
    </location>
</feature>
<feature type="domain" description="EAL" evidence="3">
    <location>
        <begin position="271"/>
        <end position="523"/>
    </location>
</feature>
<accession>A0A2T1KJX8</accession>
<evidence type="ECO:0000259" key="3">
    <source>
        <dbReference type="PROSITE" id="PS50883"/>
    </source>
</evidence>
<keyword evidence="2" id="KW-0812">Transmembrane</keyword>
<keyword evidence="2" id="KW-0472">Membrane</keyword>
<dbReference type="Pfam" id="PF00563">
    <property type="entry name" value="EAL"/>
    <property type="match status" value="1"/>
</dbReference>
<dbReference type="CDD" id="cd01949">
    <property type="entry name" value="GGDEF"/>
    <property type="match status" value="1"/>
</dbReference>
<dbReference type="InterPro" id="IPR043128">
    <property type="entry name" value="Rev_trsase/Diguanyl_cyclase"/>
</dbReference>
<dbReference type="InterPro" id="IPR029787">
    <property type="entry name" value="Nucleotide_cyclase"/>
</dbReference>
<dbReference type="InterPro" id="IPR035919">
    <property type="entry name" value="EAL_sf"/>
</dbReference>
<dbReference type="EMBL" id="PXNN01000003">
    <property type="protein sequence ID" value="PSF10003.1"/>
    <property type="molecule type" value="Genomic_DNA"/>
</dbReference>
<dbReference type="Pfam" id="PF00990">
    <property type="entry name" value="GGDEF"/>
    <property type="match status" value="1"/>
</dbReference>
<feature type="transmembrane region" description="Helical" evidence="2">
    <location>
        <begin position="12"/>
        <end position="31"/>
    </location>
</feature>
<evidence type="ECO:0000256" key="1">
    <source>
        <dbReference type="SAM" id="Coils"/>
    </source>
</evidence>
<dbReference type="OrthoDB" id="5777683at2"/>
<evidence type="ECO:0000313" key="6">
    <source>
        <dbReference type="Proteomes" id="UP000238385"/>
    </source>
</evidence>
<feature type="transmembrane region" description="Helical" evidence="2">
    <location>
        <begin position="43"/>
        <end position="61"/>
    </location>
</feature>
<keyword evidence="6" id="KW-1185">Reference proteome</keyword>
<evidence type="ECO:0000313" key="5">
    <source>
        <dbReference type="EMBL" id="PSF10003.1"/>
    </source>
</evidence>
<dbReference type="PROSITE" id="PS50887">
    <property type="entry name" value="GGDEF"/>
    <property type="match status" value="1"/>
</dbReference>
<keyword evidence="1" id="KW-0175">Coiled coil</keyword>
<dbReference type="InterPro" id="IPR000160">
    <property type="entry name" value="GGDEF_dom"/>
</dbReference>
<proteinExistence type="predicted"/>
<dbReference type="PANTHER" id="PTHR44757:SF2">
    <property type="entry name" value="BIOFILM ARCHITECTURE MAINTENANCE PROTEIN MBAA"/>
    <property type="match status" value="1"/>
</dbReference>
<feature type="coiled-coil region" evidence="1">
    <location>
        <begin position="71"/>
        <end position="98"/>
    </location>
</feature>
<dbReference type="InterPro" id="IPR001633">
    <property type="entry name" value="EAL_dom"/>
</dbReference>
<dbReference type="Gene3D" id="3.30.70.270">
    <property type="match status" value="1"/>
</dbReference>
<dbReference type="NCBIfam" id="TIGR00254">
    <property type="entry name" value="GGDEF"/>
    <property type="match status" value="1"/>
</dbReference>
<dbReference type="Proteomes" id="UP000238385">
    <property type="component" value="Unassembled WGS sequence"/>
</dbReference>
<dbReference type="SUPFAM" id="SSF55073">
    <property type="entry name" value="Nucleotide cyclase"/>
    <property type="match status" value="1"/>
</dbReference>
<dbReference type="SUPFAM" id="SSF141868">
    <property type="entry name" value="EAL domain-like"/>
    <property type="match status" value="1"/>
</dbReference>
<dbReference type="AlphaFoldDB" id="A0A2T1KJX8"/>
<dbReference type="SMART" id="SM00052">
    <property type="entry name" value="EAL"/>
    <property type="match status" value="1"/>
</dbReference>
<dbReference type="PANTHER" id="PTHR44757">
    <property type="entry name" value="DIGUANYLATE CYCLASE DGCP"/>
    <property type="match status" value="1"/>
</dbReference>